<sequence>MGMPAFDFEADTVRLVVAEGTEGGRAETLAQWQRRALPHEVEHGGGCPRRPGYVSASLA</sequence>
<keyword evidence="2" id="KW-1185">Reference proteome</keyword>
<protein>
    <submittedName>
        <fullName evidence="1">Uncharacterized protein</fullName>
    </submittedName>
</protein>
<dbReference type="Proteomes" id="UP001596241">
    <property type="component" value="Unassembled WGS sequence"/>
</dbReference>
<accession>A0ABW1FVI8</accession>
<dbReference type="RefSeq" id="WP_345092909.1">
    <property type="nucleotide sequence ID" value="NZ_BAAAWG010000024.1"/>
</dbReference>
<organism evidence="1 2">
    <name type="scientific">Streptomyces ramulosus</name>
    <dbReference type="NCBI Taxonomy" id="47762"/>
    <lineage>
        <taxon>Bacteria</taxon>
        <taxon>Bacillati</taxon>
        <taxon>Actinomycetota</taxon>
        <taxon>Actinomycetes</taxon>
        <taxon>Kitasatosporales</taxon>
        <taxon>Streptomycetaceae</taxon>
        <taxon>Streptomyces</taxon>
    </lineage>
</organism>
<gene>
    <name evidence="1" type="ORF">ACFP3M_31945</name>
</gene>
<evidence type="ECO:0000313" key="2">
    <source>
        <dbReference type="Proteomes" id="UP001596241"/>
    </source>
</evidence>
<reference evidence="2" key="1">
    <citation type="journal article" date="2019" name="Int. J. Syst. Evol. Microbiol.">
        <title>The Global Catalogue of Microorganisms (GCM) 10K type strain sequencing project: providing services to taxonomists for standard genome sequencing and annotation.</title>
        <authorList>
            <consortium name="The Broad Institute Genomics Platform"/>
            <consortium name="The Broad Institute Genome Sequencing Center for Infectious Disease"/>
            <person name="Wu L."/>
            <person name="Ma J."/>
        </authorList>
    </citation>
    <scope>NUCLEOTIDE SEQUENCE [LARGE SCALE GENOMIC DNA]</scope>
    <source>
        <strain evidence="2">CGMCC 1.15809</strain>
    </source>
</reference>
<proteinExistence type="predicted"/>
<evidence type="ECO:0000313" key="1">
    <source>
        <dbReference type="EMBL" id="MFC5897426.1"/>
    </source>
</evidence>
<dbReference type="EMBL" id="JBHSPW010000022">
    <property type="protein sequence ID" value="MFC5897426.1"/>
    <property type="molecule type" value="Genomic_DNA"/>
</dbReference>
<name>A0ABW1FVI8_9ACTN</name>
<comment type="caution">
    <text evidence="1">The sequence shown here is derived from an EMBL/GenBank/DDBJ whole genome shotgun (WGS) entry which is preliminary data.</text>
</comment>